<protein>
    <recommendedName>
        <fullName evidence="3">GST N-terminal domain-containing protein</fullName>
    </recommendedName>
</protein>
<dbReference type="AlphaFoldDB" id="A0A8H4TZD9"/>
<sequence length="285" mass="32291">MSTKYLHILYLWIEGYFPKRVAFYLLSKNLCSSVEQLYRGETNDPQLRIVRVDFVPGQGFVSQDPENPLPDGKSLPALRLDDASGTSRWISETYSMITYFEDLYPGNDSTNLRQMQAKEAADRAIAQDIIGILTTADNDGGVWLSNCAPIAADFKNIPERERNLAVGHRGKRSMEDNLKAAQTIASGNLEATGWLTPRADGGPGIADVIYAANVRYMQLSWCEFIIEREDLGQLRSWYEKFQTLPFWHEMEETGRFPKEVQWGPGSVLKYYRETGVEIWDGEISG</sequence>
<dbReference type="EMBL" id="JABEXW010000275">
    <property type="protein sequence ID" value="KAF4966729.1"/>
    <property type="molecule type" value="Genomic_DNA"/>
</dbReference>
<proteinExistence type="predicted"/>
<comment type="caution">
    <text evidence="1">The sequence shown here is derived from an EMBL/GenBank/DDBJ whole genome shotgun (WGS) entry which is preliminary data.</text>
</comment>
<reference evidence="1" key="2">
    <citation type="submission" date="2020-05" db="EMBL/GenBank/DDBJ databases">
        <authorList>
            <person name="Kim H.-S."/>
            <person name="Proctor R.H."/>
            <person name="Brown D.W."/>
        </authorList>
    </citation>
    <scope>NUCLEOTIDE SEQUENCE</scope>
    <source>
        <strain evidence="1">NRRL 20472</strain>
    </source>
</reference>
<dbReference type="OrthoDB" id="3587182at2759"/>
<evidence type="ECO:0000313" key="2">
    <source>
        <dbReference type="Proteomes" id="UP000622797"/>
    </source>
</evidence>
<name>A0A8H4TZD9_9HYPO</name>
<accession>A0A8H4TZD9</accession>
<reference evidence="1" key="1">
    <citation type="journal article" date="2020" name="BMC Genomics">
        <title>Correction to: Identification and distribution of gene clusters required for synthesis of sphingolipid metabolism inhibitors in diverse species of the filamentous fungus Fusarium.</title>
        <authorList>
            <person name="Kim H.S."/>
            <person name="Lohmar J.M."/>
            <person name="Busman M."/>
            <person name="Brown D.W."/>
            <person name="Naumann T.A."/>
            <person name="Divon H.H."/>
            <person name="Lysoe E."/>
            <person name="Uhlig S."/>
            <person name="Proctor R.H."/>
        </authorList>
    </citation>
    <scope>NUCLEOTIDE SEQUENCE</scope>
    <source>
        <strain evidence="1">NRRL 20472</strain>
    </source>
</reference>
<dbReference type="Proteomes" id="UP000622797">
    <property type="component" value="Unassembled WGS sequence"/>
</dbReference>
<evidence type="ECO:0008006" key="3">
    <source>
        <dbReference type="Google" id="ProtNLM"/>
    </source>
</evidence>
<keyword evidence="2" id="KW-1185">Reference proteome</keyword>
<evidence type="ECO:0000313" key="1">
    <source>
        <dbReference type="EMBL" id="KAF4966729.1"/>
    </source>
</evidence>
<organism evidence="1 2">
    <name type="scientific">Fusarium sarcochroum</name>
    <dbReference type="NCBI Taxonomy" id="1208366"/>
    <lineage>
        <taxon>Eukaryota</taxon>
        <taxon>Fungi</taxon>
        <taxon>Dikarya</taxon>
        <taxon>Ascomycota</taxon>
        <taxon>Pezizomycotina</taxon>
        <taxon>Sordariomycetes</taxon>
        <taxon>Hypocreomycetidae</taxon>
        <taxon>Hypocreales</taxon>
        <taxon>Nectriaceae</taxon>
        <taxon>Fusarium</taxon>
        <taxon>Fusarium lateritium species complex</taxon>
    </lineage>
</organism>
<gene>
    <name evidence="1" type="ORF">FSARC_5621</name>
</gene>